<gene>
    <name evidence="1" type="primary">Acey_s0052.g2241</name>
    <name evidence="1" type="ORF">Y032_0052g2241</name>
</gene>
<dbReference type="EMBL" id="JARK01001388">
    <property type="protein sequence ID" value="EYC11136.1"/>
    <property type="molecule type" value="Genomic_DNA"/>
</dbReference>
<accession>A0A016U889</accession>
<proteinExistence type="predicted"/>
<dbReference type="AlphaFoldDB" id="A0A016U889"/>
<evidence type="ECO:0000313" key="2">
    <source>
        <dbReference type="Proteomes" id="UP000024635"/>
    </source>
</evidence>
<organism evidence="1 2">
    <name type="scientific">Ancylostoma ceylanicum</name>
    <dbReference type="NCBI Taxonomy" id="53326"/>
    <lineage>
        <taxon>Eukaryota</taxon>
        <taxon>Metazoa</taxon>
        <taxon>Ecdysozoa</taxon>
        <taxon>Nematoda</taxon>
        <taxon>Chromadorea</taxon>
        <taxon>Rhabditida</taxon>
        <taxon>Rhabditina</taxon>
        <taxon>Rhabditomorpha</taxon>
        <taxon>Strongyloidea</taxon>
        <taxon>Ancylostomatidae</taxon>
        <taxon>Ancylostomatinae</taxon>
        <taxon>Ancylostoma</taxon>
    </lineage>
</organism>
<dbReference type="Proteomes" id="UP000024635">
    <property type="component" value="Unassembled WGS sequence"/>
</dbReference>
<reference evidence="2" key="1">
    <citation type="journal article" date="2015" name="Nat. Genet.">
        <title>The genome and transcriptome of the zoonotic hookworm Ancylostoma ceylanicum identify infection-specific gene families.</title>
        <authorList>
            <person name="Schwarz E.M."/>
            <person name="Hu Y."/>
            <person name="Antoshechkin I."/>
            <person name="Miller M.M."/>
            <person name="Sternberg P.W."/>
            <person name="Aroian R.V."/>
        </authorList>
    </citation>
    <scope>NUCLEOTIDE SEQUENCE</scope>
    <source>
        <strain evidence="2">HY135</strain>
    </source>
</reference>
<protein>
    <submittedName>
        <fullName evidence="1">Uncharacterized protein</fullName>
    </submittedName>
</protein>
<sequence length="100" mass="11453">MSPTHLAKMAEAFERDLLDATYCDLMIEDDEEDNDENMDVDWDVDSKNIETRSSSSNARSSLSVHMAAVSERFFYQIRPILVRARRMSNSENAWSLCQAA</sequence>
<evidence type="ECO:0000313" key="1">
    <source>
        <dbReference type="EMBL" id="EYC11136.1"/>
    </source>
</evidence>
<name>A0A016U889_9BILA</name>
<comment type="caution">
    <text evidence="1">The sequence shown here is derived from an EMBL/GenBank/DDBJ whole genome shotgun (WGS) entry which is preliminary data.</text>
</comment>
<keyword evidence="2" id="KW-1185">Reference proteome</keyword>